<comment type="caution">
    <text evidence="1">The sequence shown here is derived from an EMBL/GenBank/DDBJ whole genome shotgun (WGS) entry which is preliminary data.</text>
</comment>
<gene>
    <name evidence="1" type="ORF">JZX89_28215</name>
</gene>
<evidence type="ECO:0008006" key="3">
    <source>
        <dbReference type="Google" id="ProtNLM"/>
    </source>
</evidence>
<evidence type="ECO:0000313" key="2">
    <source>
        <dbReference type="Proteomes" id="UP000664699"/>
    </source>
</evidence>
<accession>A0ABS3ERI9</accession>
<keyword evidence="2" id="KW-1185">Reference proteome</keyword>
<reference evidence="1 2" key="1">
    <citation type="submission" date="2021-03" db="EMBL/GenBank/DDBJ databases">
        <title>Whole genome sequence of Agrobacterium sp. strain Rnr.</title>
        <authorList>
            <person name="Mafakheri H."/>
            <person name="Taghavi S.M."/>
            <person name="Nemanja K."/>
            <person name="Osdaghi E."/>
        </authorList>
    </citation>
    <scope>NUCLEOTIDE SEQUENCE [LARGE SCALE GENOMIC DNA]</scope>
    <source>
        <strain evidence="1 2">Rnr</strain>
    </source>
</reference>
<name>A0ABS3ERI9_9HYPH</name>
<dbReference type="Proteomes" id="UP000664699">
    <property type="component" value="Unassembled WGS sequence"/>
</dbReference>
<proteinExistence type="predicted"/>
<sequence length="276" mass="31605">MKFLPCPQVDVPHYVAQLVEERQNGSNASFFSEISEEWVTRCEAYHTWHGDAANITPWAKANGRSNSFINLYRNPKEGVQGGHIRALRGHDLLFCPVCGEAGTPYTLDHYLPKEHFPHFAVLPQNLIPCCDICQGKKKSEYQGQQGRLFAHLYYDDFLIDQAVRLQIGQPYNSPKASLIWHPDLPEEFHSLVQRHIVGVGLEKRFYRFFRTEYRRILRQAASCRKKAVAVSAFLEINRETAAEKSVSSWEHILLEGVLANHAVLDYLQNGDLPPFL</sequence>
<dbReference type="RefSeq" id="WP_207136108.1">
    <property type="nucleotide sequence ID" value="NZ_JAFLNA010000024.1"/>
</dbReference>
<dbReference type="EMBL" id="JAFLNA010000024">
    <property type="protein sequence ID" value="MBO0134632.1"/>
    <property type="molecule type" value="Genomic_DNA"/>
</dbReference>
<evidence type="ECO:0000313" key="1">
    <source>
        <dbReference type="EMBL" id="MBO0134632.1"/>
    </source>
</evidence>
<organism evidence="1 2">
    <name type="scientific">Agrobacterium burrii</name>
    <dbReference type="NCBI Taxonomy" id="2815339"/>
    <lineage>
        <taxon>Bacteria</taxon>
        <taxon>Pseudomonadati</taxon>
        <taxon>Pseudomonadota</taxon>
        <taxon>Alphaproteobacteria</taxon>
        <taxon>Hyphomicrobiales</taxon>
        <taxon>Rhizobiaceae</taxon>
        <taxon>Rhizobium/Agrobacterium group</taxon>
        <taxon>Agrobacterium</taxon>
        <taxon>Agrobacterium tumefaciens complex</taxon>
    </lineage>
</organism>
<protein>
    <recommendedName>
        <fullName evidence="3">HNH endonuclease</fullName>
    </recommendedName>
</protein>
<dbReference type="Gene3D" id="1.10.30.50">
    <property type="match status" value="1"/>
</dbReference>